<organism evidence="1 2">
    <name type="scientific">Roseiconus lacunae</name>
    <dbReference type="NCBI Taxonomy" id="2605694"/>
    <lineage>
        <taxon>Bacteria</taxon>
        <taxon>Pseudomonadati</taxon>
        <taxon>Planctomycetota</taxon>
        <taxon>Planctomycetia</taxon>
        <taxon>Pirellulales</taxon>
        <taxon>Pirellulaceae</taxon>
        <taxon>Roseiconus</taxon>
    </lineage>
</organism>
<keyword evidence="2" id="KW-1185">Reference proteome</keyword>
<comment type="caution">
    <text evidence="1">The sequence shown here is derived from an EMBL/GenBank/DDBJ whole genome shotgun (WGS) entry which is preliminary data.</text>
</comment>
<gene>
    <name evidence="1" type="ORF">QTN89_16880</name>
</gene>
<dbReference type="Proteomes" id="UP001239462">
    <property type="component" value="Unassembled WGS sequence"/>
</dbReference>
<reference evidence="1 2" key="1">
    <citation type="submission" date="2023-06" db="EMBL/GenBank/DDBJ databases">
        <title>Roseiconus lacunae JC819 isolated from Gulf of Mannar region, Tamil Nadu.</title>
        <authorList>
            <person name="Pk S."/>
            <person name="Ch S."/>
            <person name="Ch V.R."/>
        </authorList>
    </citation>
    <scope>NUCLEOTIDE SEQUENCE [LARGE SCALE GENOMIC DNA]</scope>
    <source>
        <strain evidence="1 2">JC819</strain>
    </source>
</reference>
<evidence type="ECO:0000313" key="1">
    <source>
        <dbReference type="EMBL" id="MDM4017122.1"/>
    </source>
</evidence>
<dbReference type="EMBL" id="JASZZN010000012">
    <property type="protein sequence ID" value="MDM4017122.1"/>
    <property type="molecule type" value="Genomic_DNA"/>
</dbReference>
<name>A0ABT7PKV7_9BACT</name>
<sequence length="144" mass="15967">MLVAAVALTGCTAGSHEDHDDGDPHSHFDHDHFVAEHRPDDLPDAAVKIRKFLSLAVDSNGKMQETIEKIRDVISWTPEIAADTDLSEQDWLPLFLSSESLGKKYVDRMSMISSDVSAQTLQFCDLIDEAVRKIPEPTTHPDAI</sequence>
<proteinExistence type="predicted"/>
<accession>A0ABT7PKV7</accession>
<dbReference type="RefSeq" id="WP_289164612.1">
    <property type="nucleotide sequence ID" value="NZ_JASZZN010000012.1"/>
</dbReference>
<evidence type="ECO:0000313" key="2">
    <source>
        <dbReference type="Proteomes" id="UP001239462"/>
    </source>
</evidence>
<protein>
    <submittedName>
        <fullName evidence="1">Uncharacterized protein</fullName>
    </submittedName>
</protein>